<accession>A0A1E5GHZ1</accession>
<dbReference type="AlphaFoldDB" id="A0A1E5GHZ1"/>
<dbReference type="EMBL" id="MIJY01000034">
    <property type="protein sequence ID" value="OEG12353.1"/>
    <property type="molecule type" value="Genomic_DNA"/>
</dbReference>
<comment type="caution">
    <text evidence="1">The sequence shown here is derived from an EMBL/GenBank/DDBJ whole genome shotgun (WGS) entry which is preliminary data.</text>
</comment>
<dbReference type="Proteomes" id="UP000095094">
    <property type="component" value="Unassembled WGS sequence"/>
</dbReference>
<dbReference type="OrthoDB" id="2194772at2"/>
<sequence>MGIKSSTTVAGSVSASFSKSASALNSINASTSVASRTNVAGNEVAKTSTINYGKGLKQLSTSIVSAGNAIHSVAKDFATIDQQASQQFQSNSLGSWFK</sequence>
<dbReference type="InterPro" id="IPR021477">
    <property type="entry name" value="TVIIS_effector_SACOL2603_fam"/>
</dbReference>
<dbReference type="RefSeq" id="WP_069664055.1">
    <property type="nucleotide sequence ID" value="NZ_JBHUJJ010000001.1"/>
</dbReference>
<evidence type="ECO:0000313" key="1">
    <source>
        <dbReference type="EMBL" id="OEG12353.1"/>
    </source>
</evidence>
<organism evidence="1 2">
    <name type="scientific">Enterococcus termitis</name>
    <dbReference type="NCBI Taxonomy" id="332950"/>
    <lineage>
        <taxon>Bacteria</taxon>
        <taxon>Bacillati</taxon>
        <taxon>Bacillota</taxon>
        <taxon>Bacilli</taxon>
        <taxon>Lactobacillales</taxon>
        <taxon>Enterococcaceae</taxon>
        <taxon>Enterococcus</taxon>
    </lineage>
</organism>
<protein>
    <recommendedName>
        <fullName evidence="3">Type VII secretion effector</fullName>
    </recommendedName>
</protein>
<name>A0A1E5GHZ1_9ENTE</name>
<reference evidence="2" key="1">
    <citation type="submission" date="2016-09" db="EMBL/GenBank/DDBJ databases">
        <authorList>
            <person name="Gulvik C.A."/>
        </authorList>
    </citation>
    <scope>NUCLEOTIDE SEQUENCE [LARGE SCALE GENOMIC DNA]</scope>
    <source>
        <strain evidence="2">LMG 8895</strain>
    </source>
</reference>
<dbReference type="NCBIfam" id="TIGR04197">
    <property type="entry name" value="T7SS_SACOL2603"/>
    <property type="match status" value="1"/>
</dbReference>
<gene>
    <name evidence="1" type="ORF">BCR25_07390</name>
</gene>
<proteinExistence type="predicted"/>
<evidence type="ECO:0008006" key="3">
    <source>
        <dbReference type="Google" id="ProtNLM"/>
    </source>
</evidence>
<evidence type="ECO:0000313" key="2">
    <source>
        <dbReference type="Proteomes" id="UP000095094"/>
    </source>
</evidence>
<keyword evidence="2" id="KW-1185">Reference proteome</keyword>